<proteinExistence type="predicted"/>
<feature type="transmembrane region" description="Helical" evidence="1">
    <location>
        <begin position="59"/>
        <end position="79"/>
    </location>
</feature>
<evidence type="ECO:0000256" key="1">
    <source>
        <dbReference type="SAM" id="Phobius"/>
    </source>
</evidence>
<feature type="transmembrane region" description="Helical" evidence="1">
    <location>
        <begin position="6"/>
        <end position="27"/>
    </location>
</feature>
<keyword evidence="1" id="KW-1133">Transmembrane helix</keyword>
<evidence type="ECO:0000313" key="2">
    <source>
        <dbReference type="EMBL" id="MEC0244025.1"/>
    </source>
</evidence>
<name>A0ABU6GW89_9BACL</name>
<organism evidence="2 3">
    <name type="scientific">Paenibacillus dokdonensis</name>
    <dbReference type="NCBI Taxonomy" id="2567944"/>
    <lineage>
        <taxon>Bacteria</taxon>
        <taxon>Bacillati</taxon>
        <taxon>Bacillota</taxon>
        <taxon>Bacilli</taxon>
        <taxon>Bacillales</taxon>
        <taxon>Paenibacillaceae</taxon>
        <taxon>Paenibacillus</taxon>
    </lineage>
</organism>
<evidence type="ECO:0008006" key="4">
    <source>
        <dbReference type="Google" id="ProtNLM"/>
    </source>
</evidence>
<feature type="transmembrane region" description="Helical" evidence="1">
    <location>
        <begin position="122"/>
        <end position="140"/>
    </location>
</feature>
<dbReference type="Proteomes" id="UP001344632">
    <property type="component" value="Unassembled WGS sequence"/>
</dbReference>
<feature type="transmembrane region" description="Helical" evidence="1">
    <location>
        <begin position="152"/>
        <end position="172"/>
    </location>
</feature>
<comment type="caution">
    <text evidence="2">The sequence shown here is derived from an EMBL/GenBank/DDBJ whole genome shotgun (WGS) entry which is preliminary data.</text>
</comment>
<reference evidence="2 3" key="1">
    <citation type="submission" date="2023-03" db="EMBL/GenBank/DDBJ databases">
        <title>Bacillus Genome Sequencing.</title>
        <authorList>
            <person name="Dunlap C."/>
        </authorList>
    </citation>
    <scope>NUCLEOTIDE SEQUENCE [LARGE SCALE GENOMIC DNA]</scope>
    <source>
        <strain evidence="2 3">BD-525</strain>
    </source>
</reference>
<dbReference type="RefSeq" id="WP_326091670.1">
    <property type="nucleotide sequence ID" value="NZ_JARLKZ010000032.1"/>
</dbReference>
<keyword evidence="1" id="KW-0472">Membrane</keyword>
<dbReference type="EMBL" id="JARLKZ010000032">
    <property type="protein sequence ID" value="MEC0244025.1"/>
    <property type="molecule type" value="Genomic_DNA"/>
</dbReference>
<sequence length="177" mass="19840">MIAALIVGCEIAFWVLVLAGLCARYLAGWSRLGAIFLLATPVVDVILIIFTILDLRNGVKAEFIHGLSAIYIGVTVAYGHRMIKWADQRFAYRFAGGGEPERSPKHGKAHARLEREGWYRHVIAWFVGGVLLVLMILIVNDPIRTEALRIVPVWWGGILAIDFLISFSYTLWPKPPK</sequence>
<keyword evidence="3" id="KW-1185">Reference proteome</keyword>
<gene>
    <name evidence="2" type="ORF">P4H66_29880</name>
</gene>
<feature type="transmembrane region" description="Helical" evidence="1">
    <location>
        <begin position="34"/>
        <end position="53"/>
    </location>
</feature>
<protein>
    <recommendedName>
        <fullName evidence="4">YmcC</fullName>
    </recommendedName>
</protein>
<accession>A0ABU6GW89</accession>
<evidence type="ECO:0000313" key="3">
    <source>
        <dbReference type="Proteomes" id="UP001344632"/>
    </source>
</evidence>
<keyword evidence="1" id="KW-0812">Transmembrane</keyword>